<keyword evidence="3" id="KW-1185">Reference proteome</keyword>
<dbReference type="InterPro" id="IPR044925">
    <property type="entry name" value="His-Me_finger_sf"/>
</dbReference>
<evidence type="ECO:0000259" key="1">
    <source>
        <dbReference type="Pfam" id="PF09230"/>
    </source>
</evidence>
<dbReference type="EnsemblMetazoa" id="PPAI004045-RA">
    <property type="protein sequence ID" value="PPAI004045-PA"/>
    <property type="gene ID" value="PPAI004045"/>
</dbReference>
<dbReference type="GO" id="GO:0005737">
    <property type="term" value="C:cytoplasm"/>
    <property type="evidence" value="ECO:0007669"/>
    <property type="project" value="InterPro"/>
</dbReference>
<feature type="domain" description="DNA fragmentation factor 40 C-terminal" evidence="1">
    <location>
        <begin position="3"/>
        <end position="268"/>
    </location>
</feature>
<dbReference type="VEuPathDB" id="VectorBase:PPAPM1_004871"/>
<evidence type="ECO:0000313" key="3">
    <source>
        <dbReference type="Proteomes" id="UP000092462"/>
    </source>
</evidence>
<dbReference type="EMBL" id="AJVK01012783">
    <property type="status" value="NOT_ANNOTATED_CDS"/>
    <property type="molecule type" value="Genomic_DNA"/>
</dbReference>
<dbReference type="SUPFAM" id="SSF54060">
    <property type="entry name" value="His-Me finger endonucleases"/>
    <property type="match status" value="1"/>
</dbReference>
<dbReference type="GO" id="GO:0006309">
    <property type="term" value="P:apoptotic DNA fragmentation"/>
    <property type="evidence" value="ECO:0007669"/>
    <property type="project" value="InterPro"/>
</dbReference>
<organism evidence="2 3">
    <name type="scientific">Phlebotomus papatasi</name>
    <name type="common">Sandfly</name>
    <dbReference type="NCBI Taxonomy" id="29031"/>
    <lineage>
        <taxon>Eukaryota</taxon>
        <taxon>Metazoa</taxon>
        <taxon>Ecdysozoa</taxon>
        <taxon>Arthropoda</taxon>
        <taxon>Hexapoda</taxon>
        <taxon>Insecta</taxon>
        <taxon>Pterygota</taxon>
        <taxon>Neoptera</taxon>
        <taxon>Endopterygota</taxon>
        <taxon>Diptera</taxon>
        <taxon>Nematocera</taxon>
        <taxon>Psychodoidea</taxon>
        <taxon>Psychodidae</taxon>
        <taxon>Phlebotomus</taxon>
        <taxon>Phlebotomus</taxon>
    </lineage>
</organism>
<dbReference type="Proteomes" id="UP000092462">
    <property type="component" value="Unassembled WGS sequence"/>
</dbReference>
<protein>
    <recommendedName>
        <fullName evidence="1">DNA fragmentation factor 40 C-terminal domain-containing protein</fullName>
    </recommendedName>
</protein>
<dbReference type="GO" id="GO:0005634">
    <property type="term" value="C:nucleus"/>
    <property type="evidence" value="ECO:0007669"/>
    <property type="project" value="InterPro"/>
</dbReference>
<accession>A0A1B0GMZ3</accession>
<dbReference type="EMBL" id="AJVK01012784">
    <property type="status" value="NOT_ANNOTATED_CDS"/>
    <property type="molecule type" value="Genomic_DNA"/>
</dbReference>
<dbReference type="VEuPathDB" id="VectorBase:PPAI004045"/>
<dbReference type="PANTHER" id="PTHR13067:SF2">
    <property type="entry name" value="CASPASE-ACTIVATED DNASE"/>
    <property type="match status" value="1"/>
</dbReference>
<dbReference type="AlphaFoldDB" id="A0A1B0GMZ3"/>
<dbReference type="InterPro" id="IPR015311">
    <property type="entry name" value="DFF40_C"/>
</dbReference>
<reference evidence="2" key="1">
    <citation type="submission" date="2022-08" db="UniProtKB">
        <authorList>
            <consortium name="EnsemblMetazoa"/>
        </authorList>
    </citation>
    <scope>IDENTIFICATION</scope>
    <source>
        <strain evidence="2">Israel</strain>
    </source>
</reference>
<name>A0A1B0GMZ3_PHLPP</name>
<dbReference type="GO" id="GO:0004520">
    <property type="term" value="F:DNA endonuclease activity"/>
    <property type="evidence" value="ECO:0007669"/>
    <property type="project" value="InterPro"/>
</dbReference>
<dbReference type="GO" id="GO:0016787">
    <property type="term" value="F:hydrolase activity"/>
    <property type="evidence" value="ECO:0007669"/>
    <property type="project" value="InterPro"/>
</dbReference>
<sequence length="282" mass="33245">MVRKFISSNRETFLQTLNALEEKENKKTELSLRKEHSEWFCGQDSRFSSKEEVMSRRAQDRVRGYFYKAKDDITKSLIYRQNLEAKLKLDEILGIFQYFLIGCDHFSCLFDRKYPRKHQSVEEDTTDGGIPKKRMRLIRDLFEQDEFFKDLCVSLCNSRGDFRCQGLWSESTCKYNEHTINPYSTRENFILFQVWNLDHQIEISRTVIPSLLETVQLLVEETNLKCQVHRSKATNIDIIEYFLELFTTDNLKLVHIVCHDKGLHSLQSKGRVLCGNKSSLNS</sequence>
<proteinExistence type="predicted"/>
<dbReference type="EMBL" id="AJVK01012782">
    <property type="status" value="NOT_ANNOTATED_CDS"/>
    <property type="molecule type" value="Genomic_DNA"/>
</dbReference>
<dbReference type="InterPro" id="IPR039729">
    <property type="entry name" value="DFF40"/>
</dbReference>
<dbReference type="Pfam" id="PF09230">
    <property type="entry name" value="DFF40"/>
    <property type="match status" value="1"/>
</dbReference>
<evidence type="ECO:0000313" key="2">
    <source>
        <dbReference type="EnsemblMetazoa" id="PPAI004045-PA"/>
    </source>
</evidence>
<dbReference type="PANTHER" id="PTHR13067">
    <property type="entry name" value="CASPASE-ACTIVATED DNASE"/>
    <property type="match status" value="1"/>
</dbReference>